<dbReference type="Proteomes" id="UP001174936">
    <property type="component" value="Unassembled WGS sequence"/>
</dbReference>
<reference evidence="2" key="1">
    <citation type="submission" date="2023-06" db="EMBL/GenBank/DDBJ databases">
        <title>Genome-scale phylogeny and comparative genomics of the fungal order Sordariales.</title>
        <authorList>
            <consortium name="Lawrence Berkeley National Laboratory"/>
            <person name="Hensen N."/>
            <person name="Bonometti L."/>
            <person name="Westerberg I."/>
            <person name="Brannstrom I.O."/>
            <person name="Guillou S."/>
            <person name="Cros-Aarteil S."/>
            <person name="Calhoun S."/>
            <person name="Haridas S."/>
            <person name="Kuo A."/>
            <person name="Mondo S."/>
            <person name="Pangilinan J."/>
            <person name="Riley R."/>
            <person name="Labutti K."/>
            <person name="Andreopoulos B."/>
            <person name="Lipzen A."/>
            <person name="Chen C."/>
            <person name="Yanf M."/>
            <person name="Daum C."/>
            <person name="Ng V."/>
            <person name="Clum A."/>
            <person name="Steindorff A."/>
            <person name="Ohm R."/>
            <person name="Martin F."/>
            <person name="Silar P."/>
            <person name="Natvig D."/>
            <person name="Lalanne C."/>
            <person name="Gautier V."/>
            <person name="Ament-Velasquez S.L."/>
            <person name="Kruys A."/>
            <person name="Hutchinson M.I."/>
            <person name="Powell A.J."/>
            <person name="Barry K."/>
            <person name="Miller A.N."/>
            <person name="Grigoriev I.V."/>
            <person name="Debuchy R."/>
            <person name="Gladieux P."/>
            <person name="Thoren M.H."/>
            <person name="Johannesson H."/>
        </authorList>
    </citation>
    <scope>NUCLEOTIDE SEQUENCE</scope>
    <source>
        <strain evidence="2">SMH2532-1</strain>
    </source>
</reference>
<protein>
    <submittedName>
        <fullName evidence="2">Uncharacterized protein</fullName>
    </submittedName>
</protein>
<feature type="compositionally biased region" description="Polar residues" evidence="1">
    <location>
        <begin position="1"/>
        <end position="10"/>
    </location>
</feature>
<name>A0AA39Y6E3_9PEZI</name>
<feature type="compositionally biased region" description="Basic residues" evidence="1">
    <location>
        <begin position="49"/>
        <end position="59"/>
    </location>
</feature>
<evidence type="ECO:0000313" key="2">
    <source>
        <dbReference type="EMBL" id="KAK0646569.1"/>
    </source>
</evidence>
<dbReference type="AlphaFoldDB" id="A0AA39Y6E3"/>
<comment type="caution">
    <text evidence="2">The sequence shown here is derived from an EMBL/GenBank/DDBJ whole genome shotgun (WGS) entry which is preliminary data.</text>
</comment>
<keyword evidence="3" id="KW-1185">Reference proteome</keyword>
<dbReference type="EMBL" id="JAULSV010000004">
    <property type="protein sequence ID" value="KAK0646569.1"/>
    <property type="molecule type" value="Genomic_DNA"/>
</dbReference>
<evidence type="ECO:0000313" key="3">
    <source>
        <dbReference type="Proteomes" id="UP001174936"/>
    </source>
</evidence>
<gene>
    <name evidence="2" type="ORF">B0T16DRAFT_164979</name>
</gene>
<proteinExistence type="predicted"/>
<organism evidence="2 3">
    <name type="scientific">Cercophora newfieldiana</name>
    <dbReference type="NCBI Taxonomy" id="92897"/>
    <lineage>
        <taxon>Eukaryota</taxon>
        <taxon>Fungi</taxon>
        <taxon>Dikarya</taxon>
        <taxon>Ascomycota</taxon>
        <taxon>Pezizomycotina</taxon>
        <taxon>Sordariomycetes</taxon>
        <taxon>Sordariomycetidae</taxon>
        <taxon>Sordariales</taxon>
        <taxon>Lasiosphaeriaceae</taxon>
        <taxon>Cercophora</taxon>
    </lineage>
</organism>
<sequence length="59" mass="6761">MQQQSYNNYHNKIPKFIPSSPPKDSRRPAPITEVHPSPSHPHLQPVGPQHHHNHTQSDT</sequence>
<evidence type="ECO:0000256" key="1">
    <source>
        <dbReference type="SAM" id="MobiDB-lite"/>
    </source>
</evidence>
<accession>A0AA39Y6E3</accession>
<feature type="region of interest" description="Disordered" evidence="1">
    <location>
        <begin position="1"/>
        <end position="59"/>
    </location>
</feature>